<gene>
    <name evidence="13" type="ORF">EHS25_004537</name>
</gene>
<keyword evidence="3 8" id="KW-0067">ATP-binding</keyword>
<feature type="coiled-coil region" evidence="9">
    <location>
        <begin position="1111"/>
        <end position="1138"/>
    </location>
</feature>
<dbReference type="InterPro" id="IPR008989">
    <property type="entry name" value="Myosin_S1_N"/>
</dbReference>
<evidence type="ECO:0000259" key="12">
    <source>
        <dbReference type="PROSITE" id="PS51844"/>
    </source>
</evidence>
<feature type="domain" description="Myosin motor" evidence="11">
    <location>
        <begin position="85"/>
        <end position="826"/>
    </location>
</feature>
<evidence type="ECO:0000256" key="10">
    <source>
        <dbReference type="SAM" id="MobiDB-lite"/>
    </source>
</evidence>
<dbReference type="Pfam" id="PF00063">
    <property type="entry name" value="Myosin_head"/>
    <property type="match status" value="1"/>
</dbReference>
<dbReference type="SMART" id="SM00242">
    <property type="entry name" value="MYSc"/>
    <property type="match status" value="1"/>
</dbReference>
<dbReference type="FunFam" id="1.10.10.820:FF:000001">
    <property type="entry name" value="Myosin heavy chain"/>
    <property type="match status" value="1"/>
</dbReference>
<evidence type="ECO:0000256" key="6">
    <source>
        <dbReference type="ARBA" id="ARBA00023175"/>
    </source>
</evidence>
<dbReference type="Pfam" id="PF02736">
    <property type="entry name" value="Myosin_N"/>
    <property type="match status" value="1"/>
</dbReference>
<proteinExistence type="inferred from homology"/>
<feature type="region of interest" description="Actin-binding" evidence="8">
    <location>
        <begin position="704"/>
        <end position="726"/>
    </location>
</feature>
<dbReference type="InterPro" id="IPR001609">
    <property type="entry name" value="Myosin_head_motor_dom-like"/>
</dbReference>
<comment type="similarity">
    <text evidence="1 8">Belongs to the TRAFAC class myosin-kinesin ATPase superfamily. Myosin family.</text>
</comment>
<dbReference type="Gene3D" id="1.10.287.1490">
    <property type="match status" value="1"/>
</dbReference>
<dbReference type="GO" id="GO:0005737">
    <property type="term" value="C:cytoplasm"/>
    <property type="evidence" value="ECO:0007669"/>
    <property type="project" value="TreeGrafter"/>
</dbReference>
<dbReference type="Gene3D" id="1.20.120.720">
    <property type="entry name" value="Myosin VI head, motor domain, U50 subdomain"/>
    <property type="match status" value="1"/>
</dbReference>
<dbReference type="PROSITE" id="PS51456">
    <property type="entry name" value="MYOSIN_MOTOR"/>
    <property type="match status" value="1"/>
</dbReference>
<evidence type="ECO:0000256" key="9">
    <source>
        <dbReference type="SAM" id="Coils"/>
    </source>
</evidence>
<evidence type="ECO:0000256" key="8">
    <source>
        <dbReference type="PROSITE-ProRule" id="PRU00782"/>
    </source>
</evidence>
<feature type="compositionally biased region" description="Polar residues" evidence="10">
    <location>
        <begin position="213"/>
        <end position="234"/>
    </location>
</feature>
<dbReference type="GO" id="GO:0005524">
    <property type="term" value="F:ATP binding"/>
    <property type="evidence" value="ECO:0007669"/>
    <property type="project" value="UniProtKB-UniRule"/>
</dbReference>
<feature type="coiled-coil region" evidence="9">
    <location>
        <begin position="1181"/>
        <end position="1352"/>
    </location>
</feature>
<dbReference type="SUPFAM" id="SSF52540">
    <property type="entry name" value="P-loop containing nucleoside triphosphate hydrolases"/>
    <property type="match status" value="1"/>
</dbReference>
<dbReference type="GO" id="GO:0016459">
    <property type="term" value="C:myosin complex"/>
    <property type="evidence" value="ECO:0007669"/>
    <property type="project" value="UniProtKB-KW"/>
</dbReference>
<dbReference type="Gene3D" id="1.20.5.4820">
    <property type="match status" value="1"/>
</dbReference>
<dbReference type="Gene3D" id="1.20.58.530">
    <property type="match status" value="1"/>
</dbReference>
<feature type="coiled-coil region" evidence="9">
    <location>
        <begin position="1662"/>
        <end position="1696"/>
    </location>
</feature>
<feature type="domain" description="Myosin N-terminal SH3-like" evidence="12">
    <location>
        <begin position="25"/>
        <end position="81"/>
    </location>
</feature>
<dbReference type="InterPro" id="IPR036961">
    <property type="entry name" value="Kinesin_motor_dom_sf"/>
</dbReference>
<keyword evidence="6 8" id="KW-0505">Motor protein</keyword>
<evidence type="ECO:0000256" key="1">
    <source>
        <dbReference type="ARBA" id="ARBA00008314"/>
    </source>
</evidence>
<feature type="region of interest" description="Disordered" evidence="10">
    <location>
        <begin position="1522"/>
        <end position="1541"/>
    </location>
</feature>
<evidence type="ECO:0000256" key="5">
    <source>
        <dbReference type="ARBA" id="ARBA00023123"/>
    </source>
</evidence>
<dbReference type="EMBL" id="RSCD01000002">
    <property type="protein sequence ID" value="RSH94732.1"/>
    <property type="molecule type" value="Genomic_DNA"/>
</dbReference>
<evidence type="ECO:0000256" key="2">
    <source>
        <dbReference type="ARBA" id="ARBA00022741"/>
    </source>
</evidence>
<evidence type="ECO:0000256" key="4">
    <source>
        <dbReference type="ARBA" id="ARBA00023054"/>
    </source>
</evidence>
<name>A0A427YUH7_9TREE</name>
<sequence>MNRLTSLTRRAQSNLHANRFDPPSPEYRRVWVPDTADGFLPGWIKSQSGDEGSPDATAEVVIATSGEMRTVPLYQLSPMNPPQFDGVDDIADLTHLNEASVINNLKMRYGAASIYTYSGLFLISLNPYRPLSIYTPRIIAQYRTRRREENPPHIFAVAERAWQQIGEERESQSILITGESGAGKTENTKKVIQYLAAIASSTIPSEAESSSSGMTRSKSISTAPSTGLPRSSSFKGKEAEEIGLLAGVTPDRALGLLEQQILQANPILEAFGNAQTMRNNNSSRFGKFIRIFFSPNGAIAGANIDWYLLEKSRVTRRAAGERTFHVFYQLLKGAKEAKLADRLLLDGPPEKYQFISKTRLQIDGVDDLEEWRLLKDALHVVGFSEEEQFELFRVPAVVLHIGNLILTGDRSDQAFLPPDSQPTAERICHLLGIPVQEFTKSVLRPKVRAGREWVTQARTKKQAEDEMGALCKFMYEKTFGKMVERINTALDRPSAKSLSIGVLDIAGFEIFEENSYEQLLINFTNEKLQQFFNFHMFTLEQEEYAREGIEWDYVNFGLDLQPTIELIESSQPIGILSLLDEECIMPKATDLTFTEKVQNMWDPPKGAQAVHPGTAKFRHTRFGQGFVVKHYAGDVEYRTEGWLEKNKDPINDAVARLLSSSEVPAIASLFSEYTEDSAPAGAGAVKRVKRGAFRTVGQRHKEQLGQLMQQLSSTQPHFVRCIVPNGEKKPGKVEVNLVLDQLRCNGVLEGIRIARLGYPNRHSFAEFRQRYEVLTPGVIPKGYMDGRKAVKKMAEALELDNAFYKIGATKIFFKAGVLADLEERRDNLLTDLFRRFQSAARMHVARRRILKLINRAQAVRTIQRNARVYIELRDWPWWSLYVKVRPLLAATRTDSELVKKQAELAMAKERAERDAVEKKRLEDLKATLLAEKSKVEMDLSSERQLGQDKDLMLQRSKAKEAELLDKITELESDLSAVDQEKDQAIAAADQAKQRLAQVQRDFEQLLEQATLLEKEGASFRQREADLLRESKDRSTVHSKLEEERVKLQSQVDDLKREVTQKEEAVKRAKERADQNAVEMDKRLQLEKSRSDAGTSQVSSLTEELRRSKVQFDELQTLVKRHEATIASKQRELADLETKRTSSVKAHEESEQAKTALSVKIDALKADLAARDKERSAEGAARQKLEKELDDLRKVMAAKSSEDNKRLEVDKSREAEMARLREEVIKLQKTLDEQREGAQQLANKLKVDVEALRQSHTAAQRELKTVQGTLKDKEAELAKVQSTAQAVENEKRKVEADLAGVRDQLKSTDEKLQATVSARERLEAQLSQERRKYEDLEDAVLTVEEEKASWAKRMEYTSRQLSEESAKRQHFEQQLLDSQVELAEHRNATVQAERDILKYQGDIKVRDDEIALLRSRENKTIVEHVHVLEKAKKFSDIQLANQVAENQRLNSVLKQMEATKNRLQGDLEDSQRQVEVLKASRGKEARAARASMSAEEKDAITALQDERRARQAAEARVVALERDLAEHRKQQSTSSLSDPGRLNAAVEARLQKKNDELDRLQHAHEIILAENDKLANQLAEIQRSPISAAPAPSTPSKNMSSNRADLLRGLQQSHEALGRDMSDQLRRLEAQPLTPSRRLNASLSNGNGNGNTSSPDVAAAKRIRTLETEINGLRQQLEDEREEKEFLYQRAKELQEGTPSNGKPPLNFEQGMYSHFRLKAKSLRTQLDHWLAMEDLNNGNGKAGTPSSSKLHPAHSGQPFHDDVQKLKQLLSQLDPDTSPLRPPVGL</sequence>
<dbReference type="FunFam" id="1.20.5.4820:FF:000002">
    <property type="entry name" value="Myosin heavy chain 10"/>
    <property type="match status" value="1"/>
</dbReference>
<feature type="compositionally biased region" description="Polar residues" evidence="10">
    <location>
        <begin position="1737"/>
        <end position="1749"/>
    </location>
</feature>
<keyword evidence="7 8" id="KW-0009">Actin-binding</keyword>
<protein>
    <recommendedName>
        <fullName evidence="15">Myosin type-2 heavy chain 1</fullName>
    </recommendedName>
</protein>
<dbReference type="PANTHER" id="PTHR13140:SF857">
    <property type="entry name" value="MYOSIN-11"/>
    <property type="match status" value="1"/>
</dbReference>
<keyword evidence="5 8" id="KW-0518">Myosin</keyword>
<dbReference type="InterPro" id="IPR027417">
    <property type="entry name" value="P-loop_NTPase"/>
</dbReference>
<dbReference type="Gene3D" id="3.40.850.10">
    <property type="entry name" value="Kinesin motor domain"/>
    <property type="match status" value="1"/>
</dbReference>
<evidence type="ECO:0000313" key="13">
    <source>
        <dbReference type="EMBL" id="RSH94732.1"/>
    </source>
</evidence>
<accession>A0A427YUH7</accession>
<feature type="compositionally biased region" description="Low complexity" evidence="10">
    <location>
        <begin position="1641"/>
        <end position="1653"/>
    </location>
</feature>
<comment type="caution">
    <text evidence="13">The sequence shown here is derived from an EMBL/GenBank/DDBJ whole genome shotgun (WGS) entry which is preliminary data.</text>
</comment>
<keyword evidence="2 8" id="KW-0547">Nucleotide-binding</keyword>
<dbReference type="Proteomes" id="UP000279259">
    <property type="component" value="Unassembled WGS sequence"/>
</dbReference>
<feature type="region of interest" description="Disordered" evidence="10">
    <location>
        <begin position="1058"/>
        <end position="1101"/>
    </location>
</feature>
<dbReference type="InterPro" id="IPR004009">
    <property type="entry name" value="SH3_Myosin"/>
</dbReference>
<feature type="compositionally biased region" description="Basic and acidic residues" evidence="10">
    <location>
        <begin position="1058"/>
        <end position="1090"/>
    </location>
</feature>
<dbReference type="GO" id="GO:0051015">
    <property type="term" value="F:actin filament binding"/>
    <property type="evidence" value="ECO:0007669"/>
    <property type="project" value="InterPro"/>
</dbReference>
<dbReference type="STRING" id="1890683.A0A427YUH7"/>
<dbReference type="GO" id="GO:0000146">
    <property type="term" value="F:microfilament motor activity"/>
    <property type="evidence" value="ECO:0007669"/>
    <property type="project" value="TreeGrafter"/>
</dbReference>
<reference evidence="13 14" key="1">
    <citation type="submission" date="2018-11" db="EMBL/GenBank/DDBJ databases">
        <title>Genome sequence of Saitozyma podzolica DSM 27192.</title>
        <authorList>
            <person name="Aliyu H."/>
            <person name="Gorte O."/>
            <person name="Ochsenreither K."/>
        </authorList>
    </citation>
    <scope>NUCLEOTIDE SEQUENCE [LARGE SCALE GENOMIC DNA]</scope>
    <source>
        <strain evidence="13 14">DSM 27192</strain>
    </source>
</reference>
<dbReference type="PANTHER" id="PTHR13140">
    <property type="entry name" value="MYOSIN"/>
    <property type="match status" value="1"/>
</dbReference>
<feature type="binding site" evidence="8">
    <location>
        <begin position="178"/>
        <end position="185"/>
    </location>
    <ligand>
        <name>ATP</name>
        <dbReference type="ChEBI" id="CHEBI:30616"/>
    </ligand>
</feature>
<dbReference type="GO" id="GO:0016020">
    <property type="term" value="C:membrane"/>
    <property type="evidence" value="ECO:0007669"/>
    <property type="project" value="TreeGrafter"/>
</dbReference>
<feature type="region of interest" description="Disordered" evidence="10">
    <location>
        <begin position="1737"/>
        <end position="1762"/>
    </location>
</feature>
<dbReference type="PRINTS" id="PR00193">
    <property type="entry name" value="MYOSINHEAVY"/>
</dbReference>
<dbReference type="SUPFAM" id="SSF57997">
    <property type="entry name" value="Tropomyosin"/>
    <property type="match status" value="1"/>
</dbReference>
<evidence type="ECO:0000313" key="14">
    <source>
        <dbReference type="Proteomes" id="UP000279259"/>
    </source>
</evidence>
<dbReference type="Gene3D" id="2.30.30.360">
    <property type="entry name" value="Myosin S1 fragment, N-terminal"/>
    <property type="match status" value="1"/>
</dbReference>
<dbReference type="Gene3D" id="1.10.10.820">
    <property type="match status" value="1"/>
</dbReference>
<dbReference type="GO" id="GO:0007015">
    <property type="term" value="P:actin filament organization"/>
    <property type="evidence" value="ECO:0007669"/>
    <property type="project" value="TreeGrafter"/>
</dbReference>
<keyword evidence="4 9" id="KW-0175">Coiled coil</keyword>
<dbReference type="CDD" id="cd01377">
    <property type="entry name" value="MYSc_class_II"/>
    <property type="match status" value="1"/>
</dbReference>
<feature type="region of interest" description="Disordered" evidence="10">
    <location>
        <begin position="206"/>
        <end position="234"/>
    </location>
</feature>
<evidence type="ECO:0000256" key="3">
    <source>
        <dbReference type="ARBA" id="ARBA00022840"/>
    </source>
</evidence>
<evidence type="ECO:0000256" key="7">
    <source>
        <dbReference type="ARBA" id="ARBA00023203"/>
    </source>
</evidence>
<dbReference type="OrthoDB" id="6108017at2759"/>
<evidence type="ECO:0008006" key="15">
    <source>
        <dbReference type="Google" id="ProtNLM"/>
    </source>
</evidence>
<organism evidence="13 14">
    <name type="scientific">Saitozyma podzolica</name>
    <dbReference type="NCBI Taxonomy" id="1890683"/>
    <lineage>
        <taxon>Eukaryota</taxon>
        <taxon>Fungi</taxon>
        <taxon>Dikarya</taxon>
        <taxon>Basidiomycota</taxon>
        <taxon>Agaricomycotina</taxon>
        <taxon>Tremellomycetes</taxon>
        <taxon>Tremellales</taxon>
        <taxon>Trimorphomycetaceae</taxon>
        <taxon>Saitozyma</taxon>
    </lineage>
</organism>
<dbReference type="PROSITE" id="PS51844">
    <property type="entry name" value="SH3_LIKE"/>
    <property type="match status" value="1"/>
</dbReference>
<feature type="region of interest" description="Disordered" evidence="10">
    <location>
        <begin position="1630"/>
        <end position="1656"/>
    </location>
</feature>
<feature type="compositionally biased region" description="Polar residues" evidence="10">
    <location>
        <begin position="1091"/>
        <end position="1101"/>
    </location>
</feature>
<evidence type="ECO:0000259" key="11">
    <source>
        <dbReference type="PROSITE" id="PS51456"/>
    </source>
</evidence>
<keyword evidence="14" id="KW-1185">Reference proteome</keyword>